<evidence type="ECO:0000256" key="1">
    <source>
        <dbReference type="ARBA" id="ARBA00005044"/>
    </source>
</evidence>
<dbReference type="PANTHER" id="PTHR21085">
    <property type="entry name" value="CHORISMATE SYNTHASE"/>
    <property type="match status" value="1"/>
</dbReference>
<dbReference type="Pfam" id="PF01264">
    <property type="entry name" value="Chorismate_synt"/>
    <property type="match status" value="1"/>
</dbReference>
<dbReference type="GO" id="GO:0009073">
    <property type="term" value="P:aromatic amino acid family biosynthetic process"/>
    <property type="evidence" value="ECO:0007669"/>
    <property type="project" value="UniProtKB-KW"/>
</dbReference>
<evidence type="ECO:0000256" key="3">
    <source>
        <dbReference type="ARBA" id="ARBA00013036"/>
    </source>
</evidence>
<keyword evidence="4 11" id="KW-0028">Amino-acid biosynthesis</keyword>
<feature type="binding site" evidence="11">
    <location>
        <position position="53"/>
    </location>
    <ligand>
        <name>NADP(+)</name>
        <dbReference type="ChEBI" id="CHEBI:58349"/>
    </ligand>
</feature>
<protein>
    <recommendedName>
        <fullName evidence="3 11">Chorismate synthase</fullName>
        <shortName evidence="11">CS</shortName>
        <ecNumber evidence="3 11">4.2.3.5</ecNumber>
    </recommendedName>
    <alternativeName>
        <fullName evidence="11">5-enolpyruvylshikimate-3-phosphate phospholyase</fullName>
    </alternativeName>
</protein>
<evidence type="ECO:0000313" key="12">
    <source>
        <dbReference type="EMBL" id="HIV10950.1"/>
    </source>
</evidence>
<evidence type="ECO:0000256" key="10">
    <source>
        <dbReference type="ARBA" id="ARBA00023239"/>
    </source>
</evidence>
<keyword evidence="6 11" id="KW-0288">FMN</keyword>
<evidence type="ECO:0000256" key="9">
    <source>
        <dbReference type="ARBA" id="ARBA00023141"/>
    </source>
</evidence>
<organism evidence="12 13">
    <name type="scientific">Candidatus Faeciplasma avium</name>
    <dbReference type="NCBI Taxonomy" id="2840798"/>
    <lineage>
        <taxon>Bacteria</taxon>
        <taxon>Bacillati</taxon>
        <taxon>Bacillota</taxon>
        <taxon>Clostridia</taxon>
        <taxon>Eubacteriales</taxon>
        <taxon>Oscillospiraceae</taxon>
        <taxon>Oscillospiraceae incertae sedis</taxon>
        <taxon>Candidatus Faeciplasma</taxon>
    </lineage>
</organism>
<comment type="catalytic activity">
    <reaction evidence="11">
        <text>5-O-(1-carboxyvinyl)-3-phosphoshikimate = chorismate + phosphate</text>
        <dbReference type="Rhea" id="RHEA:21020"/>
        <dbReference type="ChEBI" id="CHEBI:29748"/>
        <dbReference type="ChEBI" id="CHEBI:43474"/>
        <dbReference type="ChEBI" id="CHEBI:57701"/>
        <dbReference type="EC" id="4.2.3.5"/>
    </reaction>
</comment>
<feature type="binding site" evidence="11">
    <location>
        <position position="47"/>
    </location>
    <ligand>
        <name>NADP(+)</name>
        <dbReference type="ChEBI" id="CHEBI:58349"/>
    </ligand>
</feature>
<evidence type="ECO:0000256" key="11">
    <source>
        <dbReference type="HAMAP-Rule" id="MF_00300"/>
    </source>
</evidence>
<dbReference type="PANTHER" id="PTHR21085:SF0">
    <property type="entry name" value="CHORISMATE SYNTHASE"/>
    <property type="match status" value="1"/>
</dbReference>
<evidence type="ECO:0000256" key="4">
    <source>
        <dbReference type="ARBA" id="ARBA00022605"/>
    </source>
</evidence>
<reference evidence="12" key="1">
    <citation type="submission" date="2020-10" db="EMBL/GenBank/DDBJ databases">
        <authorList>
            <person name="Gilroy R."/>
        </authorList>
    </citation>
    <scope>NUCLEOTIDE SEQUENCE</scope>
    <source>
        <strain evidence="12">1370</strain>
    </source>
</reference>
<dbReference type="InterPro" id="IPR000453">
    <property type="entry name" value="Chorismate_synth"/>
</dbReference>
<dbReference type="PIRSF" id="PIRSF001456">
    <property type="entry name" value="Chorismate_synth"/>
    <property type="match status" value="1"/>
</dbReference>
<evidence type="ECO:0000256" key="5">
    <source>
        <dbReference type="ARBA" id="ARBA00022630"/>
    </source>
</evidence>
<dbReference type="CDD" id="cd07304">
    <property type="entry name" value="Chorismate_synthase"/>
    <property type="match status" value="1"/>
</dbReference>
<accession>A0A9D1NQH0</accession>
<comment type="caution">
    <text evidence="12">The sequence shown here is derived from an EMBL/GenBank/DDBJ whole genome shotgun (WGS) entry which is preliminary data.</text>
</comment>
<evidence type="ECO:0000256" key="8">
    <source>
        <dbReference type="ARBA" id="ARBA00022857"/>
    </source>
</evidence>
<feature type="binding site" evidence="11">
    <location>
        <position position="323"/>
    </location>
    <ligand>
        <name>FMN</name>
        <dbReference type="ChEBI" id="CHEBI:58210"/>
    </ligand>
</feature>
<dbReference type="InterPro" id="IPR035904">
    <property type="entry name" value="Chorismate_synth_AroC_sf"/>
</dbReference>
<name>A0A9D1NQH0_9FIRM</name>
<proteinExistence type="inferred from homology"/>
<keyword evidence="10 11" id="KW-0456">Lyase</keyword>
<dbReference type="GO" id="GO:0010181">
    <property type="term" value="F:FMN binding"/>
    <property type="evidence" value="ECO:0007669"/>
    <property type="project" value="TreeGrafter"/>
</dbReference>
<dbReference type="Gene3D" id="3.60.150.10">
    <property type="entry name" value="Chorismate synthase AroC"/>
    <property type="match status" value="1"/>
</dbReference>
<dbReference type="EMBL" id="DVOL01000062">
    <property type="protein sequence ID" value="HIV10950.1"/>
    <property type="molecule type" value="Genomic_DNA"/>
</dbReference>
<dbReference type="GO" id="GO:0004107">
    <property type="term" value="F:chorismate synthase activity"/>
    <property type="evidence" value="ECO:0007669"/>
    <property type="project" value="UniProtKB-UniRule"/>
</dbReference>
<evidence type="ECO:0000313" key="13">
    <source>
        <dbReference type="Proteomes" id="UP000823960"/>
    </source>
</evidence>
<dbReference type="GO" id="GO:0009423">
    <property type="term" value="P:chorismate biosynthetic process"/>
    <property type="evidence" value="ECO:0007669"/>
    <property type="project" value="UniProtKB-UniRule"/>
</dbReference>
<gene>
    <name evidence="11 12" type="primary">aroC</name>
    <name evidence="12" type="ORF">IAD28_04590</name>
</gene>
<dbReference type="SUPFAM" id="SSF103263">
    <property type="entry name" value="Chorismate synthase, AroC"/>
    <property type="match status" value="1"/>
</dbReference>
<feature type="binding site" evidence="11">
    <location>
        <begin position="125"/>
        <end position="127"/>
    </location>
    <ligand>
        <name>FMN</name>
        <dbReference type="ChEBI" id="CHEBI:58210"/>
    </ligand>
</feature>
<dbReference type="AlphaFoldDB" id="A0A9D1NQH0"/>
<dbReference type="NCBIfam" id="TIGR00033">
    <property type="entry name" value="aroC"/>
    <property type="match status" value="1"/>
</dbReference>
<dbReference type="EC" id="4.2.3.5" evidence="3 11"/>
<feature type="binding site" evidence="11">
    <location>
        <begin position="296"/>
        <end position="300"/>
    </location>
    <ligand>
        <name>FMN</name>
        <dbReference type="ChEBI" id="CHEBI:58210"/>
    </ligand>
</feature>
<comment type="cofactor">
    <cofactor evidence="11">
        <name>FMNH2</name>
        <dbReference type="ChEBI" id="CHEBI:57618"/>
    </cofactor>
    <text evidence="11">Reduced FMN (FMNH(2)).</text>
</comment>
<reference evidence="12" key="2">
    <citation type="journal article" date="2021" name="PeerJ">
        <title>Extensive microbial diversity within the chicken gut microbiome revealed by metagenomics and culture.</title>
        <authorList>
            <person name="Gilroy R."/>
            <person name="Ravi A."/>
            <person name="Getino M."/>
            <person name="Pursley I."/>
            <person name="Horton D.L."/>
            <person name="Alikhan N.F."/>
            <person name="Baker D."/>
            <person name="Gharbi K."/>
            <person name="Hall N."/>
            <person name="Watson M."/>
            <person name="Adriaenssens E.M."/>
            <person name="Foster-Nyarko E."/>
            <person name="Jarju S."/>
            <person name="Secka A."/>
            <person name="Antonio M."/>
            <person name="Oren A."/>
            <person name="Chaudhuri R.R."/>
            <person name="La Ragione R."/>
            <person name="Hildebrand F."/>
            <person name="Pallen M.J."/>
        </authorList>
    </citation>
    <scope>NUCLEOTIDE SEQUENCE</scope>
    <source>
        <strain evidence="12">1370</strain>
    </source>
</reference>
<keyword evidence="8 11" id="KW-0521">NADP</keyword>
<dbReference type="GO" id="GO:0005829">
    <property type="term" value="C:cytosol"/>
    <property type="evidence" value="ECO:0007669"/>
    <property type="project" value="TreeGrafter"/>
</dbReference>
<dbReference type="NCBIfam" id="NF003793">
    <property type="entry name" value="PRK05382.1"/>
    <property type="match status" value="1"/>
</dbReference>
<comment type="caution">
    <text evidence="11">Lacks conserved residue(s) required for the propagation of feature annotation.</text>
</comment>
<keyword evidence="9 11" id="KW-0057">Aromatic amino acid biosynthesis</keyword>
<dbReference type="Proteomes" id="UP000823960">
    <property type="component" value="Unassembled WGS sequence"/>
</dbReference>
<comment type="subunit">
    <text evidence="11">Homotetramer.</text>
</comment>
<evidence type="ECO:0000256" key="7">
    <source>
        <dbReference type="ARBA" id="ARBA00022827"/>
    </source>
</evidence>
<dbReference type="GO" id="GO:0008652">
    <property type="term" value="P:amino acid biosynthetic process"/>
    <property type="evidence" value="ECO:0007669"/>
    <property type="project" value="UniProtKB-KW"/>
</dbReference>
<evidence type="ECO:0000256" key="6">
    <source>
        <dbReference type="ARBA" id="ARBA00022643"/>
    </source>
</evidence>
<feature type="binding site" evidence="11">
    <location>
        <position position="281"/>
    </location>
    <ligand>
        <name>FMN</name>
        <dbReference type="ChEBI" id="CHEBI:58210"/>
    </ligand>
</feature>
<evidence type="ECO:0000256" key="2">
    <source>
        <dbReference type="ARBA" id="ARBA00008014"/>
    </source>
</evidence>
<comment type="similarity">
    <text evidence="2 11">Belongs to the chorismate synthase family.</text>
</comment>
<sequence>MSSSYGENYRLTVFGQSHSPAIGVTIEGLPAGSHIDAERLHSFLERRAPGRNKYSTARSEADSFELLCGVKDGYSCGTPITAIIRNSDTRSGDYSNLKTLPRPGHADYTAMIKYGGYQDYAGGGHFSGRLTAPLCIAGGIAIEQLESLGISVISRIYSVGDVYDEGELLSSTAQNEFPTVSREAGKRMIDLIAMARAEGDSLGGVIECRVTGLPAGLGDPMFSGMENKIASAVFGVPAVKGIEFGAGFASSRLKGSQNNDSFILENGEIKTLTNNCGGILGGITNGMPIVFRVAIKPTPSIAKPQKSVDTSSMTERELIIKGRHDPCIVPRAVPCIESCAAIAVYDAVLARKKEL</sequence>
<keyword evidence="5 11" id="KW-0285">Flavoprotein</keyword>
<comment type="function">
    <text evidence="11">Catalyzes the anti-1,4-elimination of the C-3 phosphate and the C-6 proR hydrogen from 5-enolpyruvylshikimate-3-phosphate (EPSP) to yield chorismate, which is the branch point compound that serves as the starting substrate for the three terminal pathways of aromatic amino acid biosynthesis. This reaction introduces a second double bond into the aromatic ring system.</text>
</comment>
<keyword evidence="7 11" id="KW-0274">FAD</keyword>
<dbReference type="HAMAP" id="MF_00300">
    <property type="entry name" value="Chorismate_synth"/>
    <property type="match status" value="1"/>
</dbReference>
<comment type="pathway">
    <text evidence="1 11">Metabolic intermediate biosynthesis; chorismate biosynthesis; chorismate from D-erythrose 4-phosphate and phosphoenolpyruvate: step 7/7.</text>
</comment>